<feature type="region of interest" description="Disordered" evidence="1">
    <location>
        <begin position="1"/>
        <end position="31"/>
    </location>
</feature>
<dbReference type="Proteomes" id="UP001165160">
    <property type="component" value="Unassembled WGS sequence"/>
</dbReference>
<evidence type="ECO:0000256" key="1">
    <source>
        <dbReference type="SAM" id="MobiDB-lite"/>
    </source>
</evidence>
<name>A0A9W7FD68_9STRA</name>
<gene>
    <name evidence="2" type="ORF">TrVE_jg4383</name>
</gene>
<organism evidence="2 3">
    <name type="scientific">Triparma verrucosa</name>
    <dbReference type="NCBI Taxonomy" id="1606542"/>
    <lineage>
        <taxon>Eukaryota</taxon>
        <taxon>Sar</taxon>
        <taxon>Stramenopiles</taxon>
        <taxon>Ochrophyta</taxon>
        <taxon>Bolidophyceae</taxon>
        <taxon>Parmales</taxon>
        <taxon>Triparmaceae</taxon>
        <taxon>Triparma</taxon>
    </lineage>
</organism>
<evidence type="ECO:0000313" key="2">
    <source>
        <dbReference type="EMBL" id="GMI10015.1"/>
    </source>
</evidence>
<dbReference type="EMBL" id="BRXX01000409">
    <property type="protein sequence ID" value="GMI10015.1"/>
    <property type="molecule type" value="Genomic_DNA"/>
</dbReference>
<protein>
    <submittedName>
        <fullName evidence="2">Uncharacterized protein</fullName>
    </submittedName>
</protein>
<accession>A0A9W7FD68</accession>
<reference evidence="3" key="1">
    <citation type="journal article" date="2023" name="Commun. Biol.">
        <title>Genome analysis of Parmales, the sister group of diatoms, reveals the evolutionary specialization of diatoms from phago-mixotrophs to photoautotrophs.</title>
        <authorList>
            <person name="Ban H."/>
            <person name="Sato S."/>
            <person name="Yoshikawa S."/>
            <person name="Yamada K."/>
            <person name="Nakamura Y."/>
            <person name="Ichinomiya M."/>
            <person name="Sato N."/>
            <person name="Blanc-Mathieu R."/>
            <person name="Endo H."/>
            <person name="Kuwata A."/>
            <person name="Ogata H."/>
        </authorList>
    </citation>
    <scope>NUCLEOTIDE SEQUENCE [LARGE SCALE GENOMIC DNA]</scope>
    <source>
        <strain evidence="3">NIES 3699</strain>
    </source>
</reference>
<proteinExistence type="predicted"/>
<evidence type="ECO:0000313" key="3">
    <source>
        <dbReference type="Proteomes" id="UP001165160"/>
    </source>
</evidence>
<keyword evidence="3" id="KW-1185">Reference proteome</keyword>
<feature type="compositionally biased region" description="Basic and acidic residues" evidence="1">
    <location>
        <begin position="20"/>
        <end position="31"/>
    </location>
</feature>
<comment type="caution">
    <text evidence="2">The sequence shown here is derived from an EMBL/GenBank/DDBJ whole genome shotgun (WGS) entry which is preliminary data.</text>
</comment>
<dbReference type="AlphaFoldDB" id="A0A9W7FD68"/>
<sequence>MSSMTDNPPPTQKGGKKATIAKEDDGGQQAKDKVVDKYAAFADAEAQRIFEADPTFGVGWQECCDSGAKDLTLTEERESEETLGRVRKYQYTYDSFGGPDNDMGYPQYTTTNRYIFLRLQLVGRKGWKQCSGWGDAVTPAALGSNYGWFHDRGIAPFVGQTPGRQPGGRVG</sequence>